<accession>A0A9K3Q4Y1</accession>
<evidence type="ECO:0000313" key="5">
    <source>
        <dbReference type="Proteomes" id="UP000693970"/>
    </source>
</evidence>
<dbReference type="PANTHER" id="PTHR34575">
    <property type="entry name" value="PROTEIN PAM68, CHLOROPLASTIC"/>
    <property type="match status" value="1"/>
</dbReference>
<name>A0A9K3Q4Y1_9STRA</name>
<keyword evidence="5" id="KW-1185">Reference proteome</keyword>
<feature type="signal peptide" evidence="3">
    <location>
        <begin position="1"/>
        <end position="29"/>
    </location>
</feature>
<reference evidence="4" key="1">
    <citation type="journal article" date="2021" name="Sci. Rep.">
        <title>Diploid genomic architecture of Nitzschia inconspicua, an elite biomass production diatom.</title>
        <authorList>
            <person name="Oliver A."/>
            <person name="Podell S."/>
            <person name="Pinowska A."/>
            <person name="Traller J.C."/>
            <person name="Smith S.R."/>
            <person name="McClure R."/>
            <person name="Beliaev A."/>
            <person name="Bohutskyi P."/>
            <person name="Hill E.A."/>
            <person name="Rabines A."/>
            <person name="Zheng H."/>
            <person name="Allen L.Z."/>
            <person name="Kuo A."/>
            <person name="Grigoriev I.V."/>
            <person name="Allen A.E."/>
            <person name="Hazlebeck D."/>
            <person name="Allen E.E."/>
        </authorList>
    </citation>
    <scope>NUCLEOTIDE SEQUENCE</scope>
    <source>
        <strain evidence="4">Hildebrandi</strain>
    </source>
</reference>
<reference evidence="4" key="2">
    <citation type="submission" date="2021-04" db="EMBL/GenBank/DDBJ databases">
        <authorList>
            <person name="Podell S."/>
        </authorList>
    </citation>
    <scope>NUCLEOTIDE SEQUENCE</scope>
    <source>
        <strain evidence="4">Hildebrandi</strain>
    </source>
</reference>
<keyword evidence="2" id="KW-1133">Transmembrane helix</keyword>
<evidence type="ECO:0000256" key="1">
    <source>
        <dbReference type="SAM" id="MobiDB-lite"/>
    </source>
</evidence>
<comment type="caution">
    <text evidence="4">The sequence shown here is derived from an EMBL/GenBank/DDBJ whole genome shotgun (WGS) entry which is preliminary data.</text>
</comment>
<evidence type="ECO:0000256" key="2">
    <source>
        <dbReference type="SAM" id="Phobius"/>
    </source>
</evidence>
<protein>
    <submittedName>
        <fullName evidence="4">DUF3464 domain containing protein</fullName>
    </submittedName>
</protein>
<sequence length="289" mass="32018">MGSCTKKHMTSAIMLRLVTLVLLASTTDGLLPLQPTRCLTSLPLAAAKKGFGNTETQQPRPQKKKTIQSPIPPPTSSIDEDTTATAADFKPTPTTAPPPDVTQGKIALERMRREKAEQRNQELQKIRQVRDIDQMVRESPESAVIPERVAQRMGKRMLPFVGIPLFGSMASFVGFWYMATYRDMEFQPVLVATTSLVLLAVGIVGITYSIMSASWDDDREGSFLGAEEFSQNLENIKTGLSRSRENAILRDKMDVGVYTQDDLDKIAATEEKKSKKAISFSDKLGDEME</sequence>
<proteinExistence type="predicted"/>
<gene>
    <name evidence="4" type="ORF">IV203_019456</name>
</gene>
<feature type="region of interest" description="Disordered" evidence="1">
    <location>
        <begin position="50"/>
        <end position="82"/>
    </location>
</feature>
<dbReference type="PANTHER" id="PTHR34575:SF1">
    <property type="entry name" value="PROTEIN PAM68, CHLOROPLASTIC"/>
    <property type="match status" value="1"/>
</dbReference>
<dbReference type="Proteomes" id="UP000693970">
    <property type="component" value="Unassembled WGS sequence"/>
</dbReference>
<evidence type="ECO:0000313" key="4">
    <source>
        <dbReference type="EMBL" id="KAG7370886.1"/>
    </source>
</evidence>
<dbReference type="Pfam" id="PF11947">
    <property type="entry name" value="DUF3464"/>
    <property type="match status" value="1"/>
</dbReference>
<dbReference type="AlphaFoldDB" id="A0A9K3Q4Y1"/>
<feature type="transmembrane region" description="Helical" evidence="2">
    <location>
        <begin position="189"/>
        <end position="211"/>
    </location>
</feature>
<evidence type="ECO:0000256" key="3">
    <source>
        <dbReference type="SAM" id="SignalP"/>
    </source>
</evidence>
<organism evidence="4 5">
    <name type="scientific">Nitzschia inconspicua</name>
    <dbReference type="NCBI Taxonomy" id="303405"/>
    <lineage>
        <taxon>Eukaryota</taxon>
        <taxon>Sar</taxon>
        <taxon>Stramenopiles</taxon>
        <taxon>Ochrophyta</taxon>
        <taxon>Bacillariophyta</taxon>
        <taxon>Bacillariophyceae</taxon>
        <taxon>Bacillariophycidae</taxon>
        <taxon>Bacillariales</taxon>
        <taxon>Bacillariaceae</taxon>
        <taxon>Nitzschia</taxon>
    </lineage>
</organism>
<keyword evidence="2" id="KW-0472">Membrane</keyword>
<dbReference type="EMBL" id="JAGRRH010000004">
    <property type="protein sequence ID" value="KAG7370886.1"/>
    <property type="molecule type" value="Genomic_DNA"/>
</dbReference>
<dbReference type="InterPro" id="IPR021855">
    <property type="entry name" value="PAM68-like"/>
</dbReference>
<dbReference type="OrthoDB" id="5862at2759"/>
<feature type="chain" id="PRO_5039949257" evidence="3">
    <location>
        <begin position="30"/>
        <end position="289"/>
    </location>
</feature>
<feature type="transmembrane region" description="Helical" evidence="2">
    <location>
        <begin position="157"/>
        <end position="177"/>
    </location>
</feature>
<keyword evidence="2" id="KW-0812">Transmembrane</keyword>
<keyword evidence="3" id="KW-0732">Signal</keyword>